<organism evidence="11 12">
    <name type="scientific">Acidaminobacter hydrogenoformans DSM 2784</name>
    <dbReference type="NCBI Taxonomy" id="1120920"/>
    <lineage>
        <taxon>Bacteria</taxon>
        <taxon>Bacillati</taxon>
        <taxon>Bacillota</taxon>
        <taxon>Clostridia</taxon>
        <taxon>Peptostreptococcales</taxon>
        <taxon>Acidaminobacteraceae</taxon>
        <taxon>Acidaminobacter</taxon>
    </lineage>
</organism>
<reference evidence="11 12" key="1">
    <citation type="submission" date="2016-10" db="EMBL/GenBank/DDBJ databases">
        <authorList>
            <person name="de Groot N.N."/>
        </authorList>
    </citation>
    <scope>NUCLEOTIDE SEQUENCE [LARGE SCALE GENOMIC DNA]</scope>
    <source>
        <strain evidence="11 12">DSM 2784</strain>
    </source>
</reference>
<dbReference type="InterPro" id="IPR009057">
    <property type="entry name" value="Homeodomain-like_sf"/>
</dbReference>
<accession>A0A1G5RX57</accession>
<keyword evidence="8" id="KW-0597">Phosphoprotein</keyword>
<evidence type="ECO:0000256" key="2">
    <source>
        <dbReference type="ARBA" id="ARBA00022741"/>
    </source>
</evidence>
<evidence type="ECO:0000313" key="12">
    <source>
        <dbReference type="Proteomes" id="UP000199208"/>
    </source>
</evidence>
<evidence type="ECO:0000259" key="10">
    <source>
        <dbReference type="PROSITE" id="PS50110"/>
    </source>
</evidence>
<dbReference type="Pfam" id="PF00158">
    <property type="entry name" value="Sigma54_activat"/>
    <property type="match status" value="1"/>
</dbReference>
<evidence type="ECO:0000259" key="9">
    <source>
        <dbReference type="PROSITE" id="PS50045"/>
    </source>
</evidence>
<dbReference type="PRINTS" id="PR01590">
    <property type="entry name" value="HTHFIS"/>
</dbReference>
<dbReference type="GO" id="GO:0005524">
    <property type="term" value="F:ATP binding"/>
    <property type="evidence" value="ECO:0007669"/>
    <property type="project" value="UniProtKB-KW"/>
</dbReference>
<dbReference type="PROSITE" id="PS00676">
    <property type="entry name" value="SIGMA54_INTERACT_2"/>
    <property type="match status" value="1"/>
</dbReference>
<evidence type="ECO:0000256" key="1">
    <source>
        <dbReference type="ARBA" id="ARBA00018672"/>
    </source>
</evidence>
<evidence type="ECO:0000256" key="6">
    <source>
        <dbReference type="ARBA" id="ARBA00023163"/>
    </source>
</evidence>
<dbReference type="STRING" id="1120920.SAMN03080599_01005"/>
<keyword evidence="12" id="KW-1185">Reference proteome</keyword>
<comment type="function">
    <text evidence="7">May play the central regulatory role in sporulation. It may be an element of the effector pathway responsible for the activation of sporulation genes in response to nutritional stress. Spo0A may act in concert with spo0H (a sigma factor) to control the expression of some genes that are critical to the sporulation process.</text>
</comment>
<dbReference type="SUPFAM" id="SSF52540">
    <property type="entry name" value="P-loop containing nucleoside triphosphate hydrolases"/>
    <property type="match status" value="1"/>
</dbReference>
<dbReference type="PROSITE" id="PS00675">
    <property type="entry name" value="SIGMA54_INTERACT_1"/>
    <property type="match status" value="1"/>
</dbReference>
<keyword evidence="5" id="KW-0238">DNA-binding</keyword>
<keyword evidence="3" id="KW-0067">ATP-binding</keyword>
<dbReference type="SMART" id="SM00448">
    <property type="entry name" value="REC"/>
    <property type="match status" value="1"/>
</dbReference>
<keyword evidence="4" id="KW-0805">Transcription regulation</keyword>
<evidence type="ECO:0000256" key="7">
    <source>
        <dbReference type="ARBA" id="ARBA00024867"/>
    </source>
</evidence>
<dbReference type="Gene3D" id="3.40.50.2300">
    <property type="match status" value="1"/>
</dbReference>
<dbReference type="InterPro" id="IPR002197">
    <property type="entry name" value="HTH_Fis"/>
</dbReference>
<dbReference type="SUPFAM" id="SSF52172">
    <property type="entry name" value="CheY-like"/>
    <property type="match status" value="1"/>
</dbReference>
<dbReference type="EMBL" id="FMWL01000003">
    <property type="protein sequence ID" value="SCZ77909.1"/>
    <property type="molecule type" value="Genomic_DNA"/>
</dbReference>
<dbReference type="InterPro" id="IPR027417">
    <property type="entry name" value="P-loop_NTPase"/>
</dbReference>
<dbReference type="SUPFAM" id="SSF46689">
    <property type="entry name" value="Homeodomain-like"/>
    <property type="match status" value="1"/>
</dbReference>
<dbReference type="CDD" id="cd00009">
    <property type="entry name" value="AAA"/>
    <property type="match status" value="1"/>
</dbReference>
<evidence type="ECO:0000256" key="4">
    <source>
        <dbReference type="ARBA" id="ARBA00023015"/>
    </source>
</evidence>
<dbReference type="RefSeq" id="WP_092589786.1">
    <property type="nucleotide sequence ID" value="NZ_FMWL01000003.1"/>
</dbReference>
<dbReference type="Gene3D" id="1.10.10.60">
    <property type="entry name" value="Homeodomain-like"/>
    <property type="match status" value="1"/>
</dbReference>
<evidence type="ECO:0000256" key="8">
    <source>
        <dbReference type="PROSITE-ProRule" id="PRU00169"/>
    </source>
</evidence>
<dbReference type="PANTHER" id="PTHR32071">
    <property type="entry name" value="TRANSCRIPTIONAL REGULATORY PROTEIN"/>
    <property type="match status" value="1"/>
</dbReference>
<protein>
    <recommendedName>
        <fullName evidence="1">Stage 0 sporulation protein A homolog</fullName>
    </recommendedName>
</protein>
<feature type="domain" description="Response regulatory" evidence="10">
    <location>
        <begin position="4"/>
        <end position="118"/>
    </location>
</feature>
<dbReference type="Gene3D" id="1.10.8.60">
    <property type="match status" value="1"/>
</dbReference>
<evidence type="ECO:0000256" key="5">
    <source>
        <dbReference type="ARBA" id="ARBA00023125"/>
    </source>
</evidence>
<keyword evidence="6" id="KW-0804">Transcription</keyword>
<evidence type="ECO:0000313" key="11">
    <source>
        <dbReference type="EMBL" id="SCZ77909.1"/>
    </source>
</evidence>
<proteinExistence type="predicted"/>
<dbReference type="InterPro" id="IPR002078">
    <property type="entry name" value="Sigma_54_int"/>
</dbReference>
<dbReference type="InterPro" id="IPR011006">
    <property type="entry name" value="CheY-like_superfamily"/>
</dbReference>
<dbReference type="InterPro" id="IPR025944">
    <property type="entry name" value="Sigma_54_int_dom_CS"/>
</dbReference>
<feature type="modified residue" description="4-aspartylphosphate" evidence="8">
    <location>
        <position position="53"/>
    </location>
</feature>
<sequence>MIYRVLVIDDEKSLSHSLCEGLGDLGYEAHSASSAAEALEQMVSFKPHIALLDLRLGSDNGLTLLPELKKLDPDLVAFMMTAYGDVKTAVAAIKAGAHDYLHKPFEFDELDILIQKGVEHLKAMNRLSLYEDETLHRSKFMIGESETLKAVLHRIEVVAPSERTTVLIQGETGTGKELVAEAVHKLSPRSALPFVKINCGAIPQNLMESELFGFEKNAFTGANARKKGLLELADGGTVFLDEIGELPLELQSKLLRFLEDHKFKRVGGLEDLEVDVRVLAATNRDLKQAILDRLFREDLFYRLNVFPIQLPPLRERGEDILLLTQFFFENEAKKNKSSVPELSEAAKQSLLSYRWPGNVRELKNVVERTLLLYPKQRIEPNHLPPEISKLRFAENPDGGIVEENAGEQLMTKLLSGNFSLEEEVKSLENQYIEVALALSNQQISKAADLLGISRFALKRKLEKV</sequence>
<dbReference type="AlphaFoldDB" id="A0A1G5RX57"/>
<dbReference type="Pfam" id="PF02954">
    <property type="entry name" value="HTH_8"/>
    <property type="match status" value="1"/>
</dbReference>
<dbReference type="FunFam" id="3.40.50.300:FF:000006">
    <property type="entry name" value="DNA-binding transcriptional regulator NtrC"/>
    <property type="match status" value="1"/>
</dbReference>
<dbReference type="InterPro" id="IPR003593">
    <property type="entry name" value="AAA+_ATPase"/>
</dbReference>
<dbReference type="Proteomes" id="UP000199208">
    <property type="component" value="Unassembled WGS sequence"/>
</dbReference>
<dbReference type="Gene3D" id="3.40.50.300">
    <property type="entry name" value="P-loop containing nucleotide triphosphate hydrolases"/>
    <property type="match status" value="1"/>
</dbReference>
<dbReference type="PROSITE" id="PS00688">
    <property type="entry name" value="SIGMA54_INTERACT_3"/>
    <property type="match status" value="1"/>
</dbReference>
<dbReference type="PROSITE" id="PS50045">
    <property type="entry name" value="SIGMA54_INTERACT_4"/>
    <property type="match status" value="1"/>
</dbReference>
<evidence type="ECO:0000256" key="3">
    <source>
        <dbReference type="ARBA" id="ARBA00022840"/>
    </source>
</evidence>
<keyword evidence="2" id="KW-0547">Nucleotide-binding</keyword>
<dbReference type="GO" id="GO:0043565">
    <property type="term" value="F:sequence-specific DNA binding"/>
    <property type="evidence" value="ECO:0007669"/>
    <property type="project" value="InterPro"/>
</dbReference>
<dbReference type="OrthoDB" id="9803970at2"/>
<feature type="domain" description="Sigma-54 factor interaction" evidence="9">
    <location>
        <begin position="141"/>
        <end position="371"/>
    </location>
</feature>
<gene>
    <name evidence="11" type="ORF">SAMN03080599_01005</name>
</gene>
<dbReference type="InterPro" id="IPR058031">
    <property type="entry name" value="AAA_lid_NorR"/>
</dbReference>
<dbReference type="Pfam" id="PF25601">
    <property type="entry name" value="AAA_lid_14"/>
    <property type="match status" value="1"/>
</dbReference>
<dbReference type="PANTHER" id="PTHR32071:SF113">
    <property type="entry name" value="ALGINATE BIOSYNTHESIS TRANSCRIPTIONAL REGULATORY PROTEIN ALGB"/>
    <property type="match status" value="1"/>
</dbReference>
<dbReference type="InterPro" id="IPR001789">
    <property type="entry name" value="Sig_transdc_resp-reg_receiver"/>
</dbReference>
<dbReference type="InterPro" id="IPR025662">
    <property type="entry name" value="Sigma_54_int_dom_ATP-bd_1"/>
</dbReference>
<dbReference type="InterPro" id="IPR025943">
    <property type="entry name" value="Sigma_54_int_dom_ATP-bd_2"/>
</dbReference>
<dbReference type="Pfam" id="PF00072">
    <property type="entry name" value="Response_reg"/>
    <property type="match status" value="1"/>
</dbReference>
<dbReference type="PROSITE" id="PS50110">
    <property type="entry name" value="RESPONSE_REGULATORY"/>
    <property type="match status" value="1"/>
</dbReference>
<name>A0A1G5RX57_9FIRM</name>
<dbReference type="GO" id="GO:0006355">
    <property type="term" value="P:regulation of DNA-templated transcription"/>
    <property type="evidence" value="ECO:0007669"/>
    <property type="project" value="InterPro"/>
</dbReference>
<dbReference type="GO" id="GO:0000160">
    <property type="term" value="P:phosphorelay signal transduction system"/>
    <property type="evidence" value="ECO:0007669"/>
    <property type="project" value="InterPro"/>
</dbReference>
<dbReference type="SMART" id="SM00382">
    <property type="entry name" value="AAA"/>
    <property type="match status" value="1"/>
</dbReference>